<reference evidence="1" key="1">
    <citation type="submission" date="2022-09" db="EMBL/GenBank/DDBJ databases">
        <title>Tahibacter sp. nov., isolated from a fresh water.</title>
        <authorList>
            <person name="Baek J.H."/>
            <person name="Lee J.K."/>
            <person name="Kim J.M."/>
            <person name="Jeon C.O."/>
        </authorList>
    </citation>
    <scope>NUCLEOTIDE SEQUENCE</scope>
    <source>
        <strain evidence="1">W38</strain>
    </source>
</reference>
<dbReference type="EMBL" id="CP104694">
    <property type="protein sequence ID" value="UXI66755.1"/>
    <property type="molecule type" value="Genomic_DNA"/>
</dbReference>
<evidence type="ECO:0000313" key="2">
    <source>
        <dbReference type="Proteomes" id="UP001064632"/>
    </source>
</evidence>
<dbReference type="RefSeq" id="WP_261693735.1">
    <property type="nucleotide sequence ID" value="NZ_CP104694.1"/>
</dbReference>
<name>A0ABY6BCA8_9GAMM</name>
<protein>
    <recommendedName>
        <fullName evidence="3">SMI1/KNR4 family protein</fullName>
    </recommendedName>
</protein>
<organism evidence="1 2">
    <name type="scientific">Tahibacter amnicola</name>
    <dbReference type="NCBI Taxonomy" id="2976241"/>
    <lineage>
        <taxon>Bacteria</taxon>
        <taxon>Pseudomonadati</taxon>
        <taxon>Pseudomonadota</taxon>
        <taxon>Gammaproteobacteria</taxon>
        <taxon>Lysobacterales</taxon>
        <taxon>Rhodanobacteraceae</taxon>
        <taxon>Tahibacter</taxon>
    </lineage>
</organism>
<gene>
    <name evidence="1" type="ORF">N4264_18650</name>
</gene>
<keyword evidence="2" id="KW-1185">Reference proteome</keyword>
<dbReference type="Proteomes" id="UP001064632">
    <property type="component" value="Chromosome"/>
</dbReference>
<accession>A0ABY6BCA8</accession>
<evidence type="ECO:0000313" key="1">
    <source>
        <dbReference type="EMBL" id="UXI66755.1"/>
    </source>
</evidence>
<sequence>MTRKRVDTLLRYASGPSSHRAADLTAFYRLGQKQVRQVEDLLRIRNGFAAFGGALLWLPGEADAGGLDAVSWNRADGWIADYGELARDLFFFAQDLFGNQFACDGEGFWTFDADTGEREKIADALDEMIGVLLGDYDYYTGASLLQEWIADKGPLPVDCRLFPKIPFVLGGDYETANLWVADPRKVMGYRGWIASQIKDLPDGTYVHFDLTEVAVRPRPS</sequence>
<evidence type="ECO:0008006" key="3">
    <source>
        <dbReference type="Google" id="ProtNLM"/>
    </source>
</evidence>
<proteinExistence type="predicted"/>